<dbReference type="AlphaFoldDB" id="A0A852VPD6"/>
<dbReference type="EMBL" id="JACCCU010000003">
    <property type="protein sequence ID" value="NYF91925.1"/>
    <property type="molecule type" value="Genomic_DNA"/>
</dbReference>
<dbReference type="PROSITE" id="PS51379">
    <property type="entry name" value="4FE4S_FER_2"/>
    <property type="match status" value="2"/>
</dbReference>
<evidence type="ECO:0000259" key="1">
    <source>
        <dbReference type="PROSITE" id="PS51379"/>
    </source>
</evidence>
<dbReference type="NCBIfam" id="TIGR04519">
    <property type="entry name" value="MoCo_extend_TAT"/>
    <property type="match status" value="1"/>
</dbReference>
<accession>A0A852VPD6</accession>
<dbReference type="PANTHER" id="PTHR42783">
    <property type="entry name" value="GLUTAMATE SYNTHASE [NADPH] SMALL CHAIN"/>
    <property type="match status" value="1"/>
</dbReference>
<organism evidence="2 3">
    <name type="scientific">Tunturiibacter lichenicola</name>
    <dbReference type="NCBI Taxonomy" id="2051959"/>
    <lineage>
        <taxon>Bacteria</taxon>
        <taxon>Pseudomonadati</taxon>
        <taxon>Acidobacteriota</taxon>
        <taxon>Terriglobia</taxon>
        <taxon>Terriglobales</taxon>
        <taxon>Acidobacteriaceae</taxon>
        <taxon>Tunturiibacter</taxon>
    </lineage>
</organism>
<dbReference type="PANTHER" id="PTHR42783:SF3">
    <property type="entry name" value="GLUTAMATE SYNTHASE [NADPH] SMALL CHAIN-RELATED"/>
    <property type="match status" value="1"/>
</dbReference>
<dbReference type="Pfam" id="PF12838">
    <property type="entry name" value="Fer4_7"/>
    <property type="match status" value="1"/>
</dbReference>
<dbReference type="SUPFAM" id="SSF54862">
    <property type="entry name" value="4Fe-4S ferredoxins"/>
    <property type="match status" value="1"/>
</dbReference>
<feature type="domain" description="4Fe-4S ferredoxin-type" evidence="1">
    <location>
        <begin position="897"/>
        <end position="928"/>
    </location>
</feature>
<sequence>MKTTGNKTTGNGTEDTMAEMKAPAGQPVVVTQIAPAKMTLAEVHAKLDGKTGRRFWKNLDELADTPAFHELMREEFPRQAGAGEWVDAVSRRGFLKVMGASLALAGLAGCTKQPDEPIFPYIKQPEDLVLGKPMYFATAYPFPTGAIPVLVKSDSFRPIKVDGNPEHPMSKGKSDAFTQATLLDLYDPDRSQHVLHRGEVASWGEFQQAFATAAKKTSGGQGIYFLSETITSPTLAAQWKQVQAAYPQAKLVQWEPVNQDSSRAASKAAFGSYTDTQYKLEEADVILSLDADFLGGIAHPGFLPLASGYAERHRYEEGKMMNRLYVVETMPTVTGFKAEHRLALKPSEIATFAQALASGSAPQGAGLQGFGPEQQKFFAALSADLKNSGGKCVVIPGEQASPTVHAAAYALNSSLGAVGKTVIYTETVNPMPTEQVAELKSLVADMKAGKVQWLVMLGVNPIYSAPWDLGFRDAFANVPVTAQLASHVDETGAISNWHINRSHYLESWSDARAYDGTISIIQPMIDPMYGGKSSHDVLQALLADPQQSAYDVVVANAKTYTKGDFATSWRKALHDGWVEGTAFTAKAGGASKSAVASFPAAAAPSGLEVSFRPDPSIYDGRFANVGWLQELPKQVTNLSWDNAAIMSINTLADLKLDESDPVKISLNGREVIAPAMMIPGHPDGVITVHLGFGRGVEAGRVGQGVGFDAYQIRTTDGLLSVSGATAKKVPGTYDLCITKVHNIEHRGSFAQHDLEKPLSDKDGVYSLAGHEAEERSIIRYATLDEVKKNPNFAHEGGTSGTLIDKVGYSPQGEKVPHDNSFFPDNWNYEKQDPSTLKIQNAWGMAIDLNSCIGCNACIVSCYAENNIPVVGREQVKVGRNMQWLRIDTYFEGDLHAPKAHFQPMACQHCENAGCEQVCPVGATVHTPEGINTMVYNRCVGTRYCSNNCPYKVRRFNFLLYSDYDTESLKFMRNPDVSVRSRGVMEKCSYCVQRIEAVKIVADKENREIRDGEIVTACQQACPTSAITFGNINDKASKVAKAKAEERDYQVLADLNFRPRTTYTAGVINPHPELA</sequence>
<dbReference type="Gene3D" id="3.30.70.20">
    <property type="match status" value="2"/>
</dbReference>
<reference evidence="2 3" key="1">
    <citation type="submission" date="2020-07" db="EMBL/GenBank/DDBJ databases">
        <title>Genomic Encyclopedia of Type Strains, Phase IV (KMG-V): Genome sequencing to study the core and pangenomes of soil and plant-associated prokaryotes.</title>
        <authorList>
            <person name="Whitman W."/>
        </authorList>
    </citation>
    <scope>NUCLEOTIDE SEQUENCE [LARGE SCALE GENOMIC DNA]</scope>
    <source>
        <strain evidence="2 3">M8UP22</strain>
    </source>
</reference>
<comment type="caution">
    <text evidence="2">The sequence shown here is derived from an EMBL/GenBank/DDBJ whole genome shotgun (WGS) entry which is preliminary data.</text>
</comment>
<gene>
    <name evidence="2" type="ORF">HDF08_004044</name>
</gene>
<dbReference type="CDD" id="cd02784">
    <property type="entry name" value="MopB_CT_PHLH"/>
    <property type="match status" value="1"/>
</dbReference>
<feature type="domain" description="4Fe-4S ferredoxin-type" evidence="1">
    <location>
        <begin position="842"/>
        <end position="872"/>
    </location>
</feature>
<dbReference type="InterPro" id="IPR030948">
    <property type="entry name" value="TAT_var_transloc_signal_dom"/>
</dbReference>
<protein>
    <submittedName>
        <fullName evidence="2">Molybdopterin-containing oxidoreductase family iron-sulfur binding subunit</fullName>
    </submittedName>
</protein>
<evidence type="ECO:0000313" key="2">
    <source>
        <dbReference type="EMBL" id="NYF91925.1"/>
    </source>
</evidence>
<name>A0A852VPD6_9BACT</name>
<dbReference type="CDD" id="cd10551">
    <property type="entry name" value="PsrB"/>
    <property type="match status" value="1"/>
</dbReference>
<dbReference type="SUPFAM" id="SSF53706">
    <property type="entry name" value="Formate dehydrogenase/DMSO reductase, domains 1-3"/>
    <property type="match status" value="1"/>
</dbReference>
<proteinExistence type="predicted"/>
<dbReference type="InterPro" id="IPR017896">
    <property type="entry name" value="4Fe4S_Fe-S-bd"/>
</dbReference>
<dbReference type="Proteomes" id="UP000564385">
    <property type="component" value="Unassembled WGS sequence"/>
</dbReference>
<evidence type="ECO:0000313" key="3">
    <source>
        <dbReference type="Proteomes" id="UP000564385"/>
    </source>
</evidence>